<dbReference type="PANTHER" id="PTHR43450">
    <property type="entry name" value="ASPARTYL-TRNA SYNTHETASE"/>
    <property type="match status" value="1"/>
</dbReference>
<dbReference type="Proteomes" id="UP000824890">
    <property type="component" value="Unassembled WGS sequence"/>
</dbReference>
<sequence>MMAIGVKSSCRQGDIMSSSNDSCQKFTGEEMVEPEVLEESGEKMSKKAAKKRAATLKKRLYRKKEREEATSSSSSLPEDESFSSNYGDVTPKSAAGRSWREAVEGKELTDVSYLVEEIVGSEVSLRGRVHNHRLVAKILESGFTVQCVVEEARVGTSMLNFVKQLSHESVVELIGLVSLPKKPLTATSQQVEIHVTKMYCLSRSLLNLPLAVVDAARSEADIEKSVKDGKPAARVLQDTRLNNRPLDLRTPANQALFRIQCHVQIAFREFLLSKGFLEIHTPKLMLAVVKEVPLLDYKGQLLVWLSLLSFISRWPYVGDMRRVFEVGPFSEAEESSS</sequence>
<dbReference type="SUPFAM" id="SSF55681">
    <property type="entry name" value="Class II aaRS and biotin synthetases"/>
    <property type="match status" value="1"/>
</dbReference>
<evidence type="ECO:0000259" key="7">
    <source>
        <dbReference type="Pfam" id="PF00152"/>
    </source>
</evidence>
<accession>A0ABQ7ZEA5</accession>
<keyword evidence="1" id="KW-0963">Cytoplasm</keyword>
<feature type="compositionally biased region" description="Acidic residues" evidence="6">
    <location>
        <begin position="30"/>
        <end position="39"/>
    </location>
</feature>
<keyword evidence="2" id="KW-0436">Ligase</keyword>
<keyword evidence="5" id="KW-0030">Aminoacyl-tRNA synthetase</keyword>
<gene>
    <name evidence="8" type="ORF">HID58_065848</name>
</gene>
<evidence type="ECO:0000256" key="1">
    <source>
        <dbReference type="ARBA" id="ARBA00022490"/>
    </source>
</evidence>
<dbReference type="InterPro" id="IPR045864">
    <property type="entry name" value="aa-tRNA-synth_II/BPL/LPL"/>
</dbReference>
<evidence type="ECO:0000313" key="8">
    <source>
        <dbReference type="EMBL" id="KAH0878454.1"/>
    </source>
</evidence>
<feature type="compositionally biased region" description="Polar residues" evidence="6">
    <location>
        <begin position="9"/>
        <end position="25"/>
    </location>
</feature>
<keyword evidence="9" id="KW-1185">Reference proteome</keyword>
<dbReference type="InterPro" id="IPR012340">
    <property type="entry name" value="NA-bd_OB-fold"/>
</dbReference>
<evidence type="ECO:0000256" key="3">
    <source>
        <dbReference type="ARBA" id="ARBA00022741"/>
    </source>
</evidence>
<keyword evidence="3" id="KW-0547">Nucleotide-binding</keyword>
<evidence type="ECO:0000256" key="5">
    <source>
        <dbReference type="ARBA" id="ARBA00023146"/>
    </source>
</evidence>
<feature type="region of interest" description="Disordered" evidence="6">
    <location>
        <begin position="1"/>
        <end position="99"/>
    </location>
</feature>
<evidence type="ECO:0000256" key="6">
    <source>
        <dbReference type="SAM" id="MobiDB-lite"/>
    </source>
</evidence>
<reference evidence="8 9" key="1">
    <citation type="submission" date="2021-05" db="EMBL/GenBank/DDBJ databases">
        <title>Genome Assembly of Synthetic Allotetraploid Brassica napus Reveals Homoeologous Exchanges between Subgenomes.</title>
        <authorList>
            <person name="Davis J.T."/>
        </authorList>
    </citation>
    <scope>NUCLEOTIDE SEQUENCE [LARGE SCALE GENOMIC DNA]</scope>
    <source>
        <strain evidence="9">cv. Da-Ae</strain>
        <tissue evidence="8">Seedling</tissue>
    </source>
</reference>
<dbReference type="Gene3D" id="2.40.50.140">
    <property type="entry name" value="Nucleic acid-binding proteins"/>
    <property type="match status" value="1"/>
</dbReference>
<feature type="compositionally biased region" description="Basic residues" evidence="6">
    <location>
        <begin position="46"/>
        <end position="63"/>
    </location>
</feature>
<dbReference type="InterPro" id="IPR004523">
    <property type="entry name" value="Asp-tRNA_synthase_2"/>
</dbReference>
<evidence type="ECO:0000313" key="9">
    <source>
        <dbReference type="Proteomes" id="UP000824890"/>
    </source>
</evidence>
<name>A0ABQ7ZEA5_BRANA</name>
<dbReference type="SUPFAM" id="SSF50249">
    <property type="entry name" value="Nucleic acid-binding proteins"/>
    <property type="match status" value="1"/>
</dbReference>
<dbReference type="Pfam" id="PF00152">
    <property type="entry name" value="tRNA-synt_2"/>
    <property type="match status" value="1"/>
</dbReference>
<dbReference type="EMBL" id="JAGKQM010000015">
    <property type="protein sequence ID" value="KAH0878454.1"/>
    <property type="molecule type" value="Genomic_DNA"/>
</dbReference>
<organism evidence="8 9">
    <name type="scientific">Brassica napus</name>
    <name type="common">Rape</name>
    <dbReference type="NCBI Taxonomy" id="3708"/>
    <lineage>
        <taxon>Eukaryota</taxon>
        <taxon>Viridiplantae</taxon>
        <taxon>Streptophyta</taxon>
        <taxon>Embryophyta</taxon>
        <taxon>Tracheophyta</taxon>
        <taxon>Spermatophyta</taxon>
        <taxon>Magnoliopsida</taxon>
        <taxon>eudicotyledons</taxon>
        <taxon>Gunneridae</taxon>
        <taxon>Pentapetalae</taxon>
        <taxon>rosids</taxon>
        <taxon>malvids</taxon>
        <taxon>Brassicales</taxon>
        <taxon>Brassicaceae</taxon>
        <taxon>Brassiceae</taxon>
        <taxon>Brassica</taxon>
    </lineage>
</organism>
<protein>
    <recommendedName>
        <fullName evidence="7">Aminoacyl-tRNA synthetase class II (D/K/N) domain-containing protein</fullName>
    </recommendedName>
</protein>
<proteinExistence type="predicted"/>
<dbReference type="Gene3D" id="3.30.930.10">
    <property type="entry name" value="Bira Bifunctional Protein, Domain 2"/>
    <property type="match status" value="1"/>
</dbReference>
<evidence type="ECO:0000256" key="4">
    <source>
        <dbReference type="ARBA" id="ARBA00022840"/>
    </source>
</evidence>
<keyword evidence="4" id="KW-0067">ATP-binding</keyword>
<dbReference type="InterPro" id="IPR004364">
    <property type="entry name" value="Aa-tRNA-synt_II"/>
</dbReference>
<evidence type="ECO:0000256" key="2">
    <source>
        <dbReference type="ARBA" id="ARBA00022598"/>
    </source>
</evidence>
<comment type="caution">
    <text evidence="8">The sequence shown here is derived from an EMBL/GenBank/DDBJ whole genome shotgun (WGS) entry which is preliminary data.</text>
</comment>
<dbReference type="PANTHER" id="PTHR43450:SF8">
    <property type="entry name" value="ASPARTATE--TRNA LIGASE 1, CYTOPLASMIC"/>
    <property type="match status" value="1"/>
</dbReference>
<feature type="domain" description="Aminoacyl-tRNA synthetase class II (D/K/N)" evidence="7">
    <location>
        <begin position="237"/>
        <end position="287"/>
    </location>
</feature>